<dbReference type="Gene3D" id="2.170.130.10">
    <property type="entry name" value="TonB-dependent receptor, plug domain"/>
    <property type="match status" value="1"/>
</dbReference>
<evidence type="ECO:0000256" key="6">
    <source>
        <dbReference type="ARBA" id="ARBA00023136"/>
    </source>
</evidence>
<evidence type="ECO:0000256" key="7">
    <source>
        <dbReference type="ARBA" id="ARBA00023237"/>
    </source>
</evidence>
<evidence type="ECO:0000256" key="9">
    <source>
        <dbReference type="RuleBase" id="RU003357"/>
    </source>
</evidence>
<dbReference type="InterPro" id="IPR036942">
    <property type="entry name" value="Beta-barrel_TonB_sf"/>
</dbReference>
<evidence type="ECO:0000256" key="1">
    <source>
        <dbReference type="ARBA" id="ARBA00004571"/>
    </source>
</evidence>
<dbReference type="NCBIfam" id="TIGR01778">
    <property type="entry name" value="TonB-copper"/>
    <property type="match status" value="1"/>
</dbReference>
<keyword evidence="5 9" id="KW-0798">TonB box</keyword>
<feature type="signal peptide" evidence="10">
    <location>
        <begin position="1"/>
        <end position="31"/>
    </location>
</feature>
<dbReference type="Pfam" id="PF07715">
    <property type="entry name" value="Plug"/>
    <property type="match status" value="1"/>
</dbReference>
<dbReference type="PANTHER" id="PTHR30069">
    <property type="entry name" value="TONB-DEPENDENT OUTER MEMBRANE RECEPTOR"/>
    <property type="match status" value="1"/>
</dbReference>
<dbReference type="InterPro" id="IPR010100">
    <property type="entry name" value="TonB-dep_Cu_rcpt"/>
</dbReference>
<dbReference type="EMBL" id="JBHLXP010000001">
    <property type="protein sequence ID" value="MFC0048511.1"/>
    <property type="molecule type" value="Genomic_DNA"/>
</dbReference>
<dbReference type="InterPro" id="IPR039426">
    <property type="entry name" value="TonB-dep_rcpt-like"/>
</dbReference>
<feature type="domain" description="TonB-dependent receptor plug" evidence="12">
    <location>
        <begin position="74"/>
        <end position="161"/>
    </location>
</feature>
<keyword evidence="6 8" id="KW-0472">Membrane</keyword>
<evidence type="ECO:0000313" key="14">
    <source>
        <dbReference type="Proteomes" id="UP001589813"/>
    </source>
</evidence>
<organism evidence="13 14">
    <name type="scientific">Rheinheimera tilapiae</name>
    <dbReference type="NCBI Taxonomy" id="875043"/>
    <lineage>
        <taxon>Bacteria</taxon>
        <taxon>Pseudomonadati</taxon>
        <taxon>Pseudomonadota</taxon>
        <taxon>Gammaproteobacteria</taxon>
        <taxon>Chromatiales</taxon>
        <taxon>Chromatiaceae</taxon>
        <taxon>Rheinheimera</taxon>
    </lineage>
</organism>
<dbReference type="PANTHER" id="PTHR30069:SF49">
    <property type="entry name" value="OUTER MEMBRANE PROTEIN C"/>
    <property type="match status" value="1"/>
</dbReference>
<keyword evidence="14" id="KW-1185">Reference proteome</keyword>
<protein>
    <submittedName>
        <fullName evidence="13">TonB-dependent copper receptor</fullName>
    </submittedName>
</protein>
<dbReference type="Pfam" id="PF00593">
    <property type="entry name" value="TonB_dep_Rec_b-barrel"/>
    <property type="match status" value="1"/>
</dbReference>
<dbReference type="InterPro" id="IPR000531">
    <property type="entry name" value="Beta-barrel_TonB"/>
</dbReference>
<dbReference type="CDD" id="cd01347">
    <property type="entry name" value="ligand_gated_channel"/>
    <property type="match status" value="1"/>
</dbReference>
<proteinExistence type="inferred from homology"/>
<reference evidence="13 14" key="1">
    <citation type="submission" date="2024-09" db="EMBL/GenBank/DDBJ databases">
        <authorList>
            <person name="Sun Q."/>
            <person name="Mori K."/>
        </authorList>
    </citation>
    <scope>NUCLEOTIDE SEQUENCE [LARGE SCALE GENOMIC DNA]</scope>
    <source>
        <strain evidence="13 14">KCTC 23315</strain>
    </source>
</reference>
<dbReference type="RefSeq" id="WP_377242767.1">
    <property type="nucleotide sequence ID" value="NZ_JBHLXP010000001.1"/>
</dbReference>
<feature type="domain" description="TonB-dependent receptor-like beta-barrel" evidence="11">
    <location>
        <begin position="213"/>
        <end position="645"/>
    </location>
</feature>
<evidence type="ECO:0000256" key="4">
    <source>
        <dbReference type="ARBA" id="ARBA00022692"/>
    </source>
</evidence>
<dbReference type="Proteomes" id="UP001589813">
    <property type="component" value="Unassembled WGS sequence"/>
</dbReference>
<evidence type="ECO:0000256" key="5">
    <source>
        <dbReference type="ARBA" id="ARBA00023077"/>
    </source>
</evidence>
<comment type="subcellular location">
    <subcellularLocation>
        <location evidence="1 8">Cell outer membrane</location>
        <topology evidence="1 8">Multi-pass membrane protein</topology>
    </subcellularLocation>
</comment>
<evidence type="ECO:0000256" key="8">
    <source>
        <dbReference type="PROSITE-ProRule" id="PRU01360"/>
    </source>
</evidence>
<accession>A0ABV6BCA0</accession>
<evidence type="ECO:0000259" key="12">
    <source>
        <dbReference type="Pfam" id="PF07715"/>
    </source>
</evidence>
<evidence type="ECO:0000256" key="10">
    <source>
        <dbReference type="SAM" id="SignalP"/>
    </source>
</evidence>
<keyword evidence="2 8" id="KW-0813">Transport</keyword>
<gene>
    <name evidence="13" type="ORF">ACFFJP_09430</name>
</gene>
<evidence type="ECO:0000256" key="3">
    <source>
        <dbReference type="ARBA" id="ARBA00022452"/>
    </source>
</evidence>
<keyword evidence="7 8" id="KW-0998">Cell outer membrane</keyword>
<comment type="similarity">
    <text evidence="8 9">Belongs to the TonB-dependent receptor family.</text>
</comment>
<dbReference type="PROSITE" id="PS52016">
    <property type="entry name" value="TONB_DEPENDENT_REC_3"/>
    <property type="match status" value="1"/>
</dbReference>
<evidence type="ECO:0000313" key="13">
    <source>
        <dbReference type="EMBL" id="MFC0048511.1"/>
    </source>
</evidence>
<dbReference type="Gene3D" id="2.40.170.20">
    <property type="entry name" value="TonB-dependent receptor, beta-barrel domain"/>
    <property type="match status" value="1"/>
</dbReference>
<keyword evidence="10" id="KW-0732">Signal</keyword>
<dbReference type="InterPro" id="IPR012910">
    <property type="entry name" value="Plug_dom"/>
</dbReference>
<evidence type="ECO:0000256" key="2">
    <source>
        <dbReference type="ARBA" id="ARBA00022448"/>
    </source>
</evidence>
<keyword evidence="13" id="KW-0675">Receptor</keyword>
<dbReference type="SUPFAM" id="SSF56935">
    <property type="entry name" value="Porins"/>
    <property type="match status" value="1"/>
</dbReference>
<comment type="caution">
    <text evidence="13">The sequence shown here is derived from an EMBL/GenBank/DDBJ whole genome shotgun (WGS) entry which is preliminary data.</text>
</comment>
<feature type="chain" id="PRO_5046358517" evidence="10">
    <location>
        <begin position="32"/>
        <end position="694"/>
    </location>
</feature>
<name>A0ABV6BCA0_9GAMM</name>
<sequence>MTTLNPFLSSYKLSRLTLALSLFCLPATVLADTAAHAADAKAEKDIERVQVTGVVLNGPGQLVMDPKAPRQPLPAHDGADYLKTIPGFSVTRKGGADGDAVFRGMAGSRLGILVDGENILGGCNFRMDAPTAYIYPELHDSMTVIKGPQSVAHGAGHSAAVILFDRNVAPFEQAGFRTHSSLTTASFGRHDELADLQFGQQNGYVLLSGSNSTSDDYQDGDGNDVHSRYQRYSGNIAVGWTPDVDTKVELSGARSDGEAAYADRGMDGTRFRRDSLNLRVEKTNITPWLEQVKFHWFDNEVDHLMDDQQLRKPGMMGYANLLRDTKGGRLSAIFTPSMNYKVTLGADQQDSGHRSRSAPASGVFSALLDDAEISQVGVFAEWRFQLAQFDAVAAGYRLDQWQATDERLKIAGMMSPMPNPTAGQRRDDDLHSGFARYEHQFSAIPASWYIGVGSTARFPDYWELIAKEGIKSKSAFLDIAPEQTTQLDTGYLFKNAGTEWSVSAFYNEISDYILVDYSNMMKSNGFVRNIDASSYGAELGVQQKFSHHWQSDVTVAYTRGDNDTDGTALPQISPLEIKLGLSYAQDNWSVGSLVRIVGAQSYFDRDKGNIVGKDLGSTPGFAVVSFNGSWRPVASLLLTAGVDNLLDRTYAEFVSRAAGNGMGGGIPGYVQTLRVNEPGRTAWLKAQWNWDGQF</sequence>
<evidence type="ECO:0000259" key="11">
    <source>
        <dbReference type="Pfam" id="PF00593"/>
    </source>
</evidence>
<keyword evidence="3 8" id="KW-1134">Transmembrane beta strand</keyword>
<keyword evidence="4 8" id="KW-0812">Transmembrane</keyword>
<dbReference type="InterPro" id="IPR037066">
    <property type="entry name" value="Plug_dom_sf"/>
</dbReference>